<evidence type="ECO:0000313" key="1">
    <source>
        <dbReference type="EMBL" id="NME27759.1"/>
    </source>
</evidence>
<dbReference type="InterPro" id="IPR021739">
    <property type="entry name" value="SaV-like"/>
</dbReference>
<name>A0A848BXS1_9FIRM</name>
<comment type="caution">
    <text evidence="1">The sequence shown here is derived from an EMBL/GenBank/DDBJ whole genome shotgun (WGS) entry which is preliminary data.</text>
</comment>
<dbReference type="Pfam" id="PF11753">
    <property type="entry name" value="DUF3310"/>
    <property type="match status" value="1"/>
</dbReference>
<dbReference type="RefSeq" id="WP_170087291.1">
    <property type="nucleotide sequence ID" value="NZ_JABAFG010000004.1"/>
</dbReference>
<sequence length="81" mass="9688">MESKENEWFDSHYSAQEVQPIEYMQMTMSKDEFIGFLRGNIIKYISRIGKKDEPLKEAEKVLRYSQWLVKTLQGETINPRE</sequence>
<accession>A0A848BXS1</accession>
<dbReference type="AlphaFoldDB" id="A0A848BXS1"/>
<proteinExistence type="predicted"/>
<gene>
    <name evidence="1" type="ORF">HF872_03835</name>
</gene>
<protein>
    <submittedName>
        <fullName evidence="1">DUF3310 domain-containing protein</fullName>
    </submittedName>
</protein>
<organism evidence="1 2">
    <name type="scientific">Megasphaera hexanoica</name>
    <dbReference type="NCBI Taxonomy" id="1675036"/>
    <lineage>
        <taxon>Bacteria</taxon>
        <taxon>Bacillati</taxon>
        <taxon>Bacillota</taxon>
        <taxon>Negativicutes</taxon>
        <taxon>Veillonellales</taxon>
        <taxon>Veillonellaceae</taxon>
        <taxon>Megasphaera</taxon>
    </lineage>
</organism>
<evidence type="ECO:0000313" key="2">
    <source>
        <dbReference type="Proteomes" id="UP000591071"/>
    </source>
</evidence>
<dbReference type="EMBL" id="JABAFG010000004">
    <property type="protein sequence ID" value="NME27759.1"/>
    <property type="molecule type" value="Genomic_DNA"/>
</dbReference>
<dbReference type="Proteomes" id="UP000591071">
    <property type="component" value="Unassembled WGS sequence"/>
</dbReference>
<reference evidence="1 2" key="1">
    <citation type="submission" date="2020-04" db="EMBL/GenBank/DDBJ databases">
        <authorList>
            <person name="Hitch T.C.A."/>
            <person name="Wylensek D."/>
            <person name="Clavel T."/>
        </authorList>
    </citation>
    <scope>NUCLEOTIDE SEQUENCE [LARGE SCALE GENOMIC DNA]</scope>
    <source>
        <strain evidence="1 2">Oil-RF-744-FAT-WT-6-1</strain>
    </source>
</reference>